<keyword evidence="4" id="KW-1185">Reference proteome</keyword>
<dbReference type="InterPro" id="IPR055080">
    <property type="entry name" value="Gal80p-like_C"/>
</dbReference>
<dbReference type="InterPro" id="IPR051317">
    <property type="entry name" value="Gfo/Idh/MocA_oxidoreduct"/>
</dbReference>
<dbReference type="Pfam" id="PF22685">
    <property type="entry name" value="Gal80p_C-like"/>
    <property type="match status" value="1"/>
</dbReference>
<feature type="domain" description="Gfo/Idh/MocA-like oxidoreductase N-terminal" evidence="1">
    <location>
        <begin position="4"/>
        <end position="132"/>
    </location>
</feature>
<dbReference type="SUPFAM" id="SSF55347">
    <property type="entry name" value="Glyceraldehyde-3-phosphate dehydrogenase-like, C-terminal domain"/>
    <property type="match status" value="1"/>
</dbReference>
<dbReference type="InterPro" id="IPR000683">
    <property type="entry name" value="Gfo/Idh/MocA-like_OxRdtase_N"/>
</dbReference>
<proteinExistence type="predicted"/>
<gene>
    <name evidence="3" type="ORF">JMJ35_002716</name>
</gene>
<comment type="caution">
    <text evidence="3">The sequence shown here is derived from an EMBL/GenBank/DDBJ whole genome shotgun (WGS) entry which is preliminary data.</text>
</comment>
<organism evidence="3 4">
    <name type="scientific">Cladonia borealis</name>
    <dbReference type="NCBI Taxonomy" id="184061"/>
    <lineage>
        <taxon>Eukaryota</taxon>
        <taxon>Fungi</taxon>
        <taxon>Dikarya</taxon>
        <taxon>Ascomycota</taxon>
        <taxon>Pezizomycotina</taxon>
        <taxon>Lecanoromycetes</taxon>
        <taxon>OSLEUM clade</taxon>
        <taxon>Lecanoromycetidae</taxon>
        <taxon>Lecanorales</taxon>
        <taxon>Lecanorineae</taxon>
        <taxon>Cladoniaceae</taxon>
        <taxon>Cladonia</taxon>
    </lineage>
</organism>
<protein>
    <recommendedName>
        <fullName evidence="5">Oxidoreductase</fullName>
    </recommendedName>
</protein>
<dbReference type="AlphaFoldDB" id="A0AA39V480"/>
<reference evidence="3" key="1">
    <citation type="submission" date="2023-03" db="EMBL/GenBank/DDBJ databases">
        <title>Complete genome of Cladonia borealis.</title>
        <authorList>
            <person name="Park H."/>
        </authorList>
    </citation>
    <scope>NUCLEOTIDE SEQUENCE</scope>
    <source>
        <strain evidence="3">ANT050790</strain>
    </source>
</reference>
<dbReference type="EMBL" id="JAFEKC020000004">
    <property type="protein sequence ID" value="KAK0515337.1"/>
    <property type="molecule type" value="Genomic_DNA"/>
</dbReference>
<sequence length="370" mass="40204">MSPIRVGMIGLSARAKTAWASNAHLPYLKASNGKYVITALCNSSVSAAQAAIEAYNLPASTKAYGSPEDLANDQEIDLVVCNTRVDVHYEVIKPSLMKGKSVYCEWPLASSLREAEELQALAKKHNARTMVGLQGELAPVVLKVKSLIEEDKIGKVLSSTVVSAGGTRTRDTLPEGLKYFTEKKYGGNMVTIGIGHLLDWVELVLGELSSFTSKLSIQRPKIDLLGPNGSIVETVTSDIADHVMIQGTLPSGAPLSFVFRRGPPFKGTPGFLWLIHGEKGEIKLTAASAALQAADDGKSIQIHNFETDEVETVEWETRFLELPPPARGVAAMYEAFAEETGKYPDFEHAVLRHRQIEEMLKKAEDDGKVA</sequence>
<name>A0AA39V480_9LECA</name>
<evidence type="ECO:0008006" key="5">
    <source>
        <dbReference type="Google" id="ProtNLM"/>
    </source>
</evidence>
<dbReference type="InterPro" id="IPR036291">
    <property type="entry name" value="NAD(P)-bd_dom_sf"/>
</dbReference>
<evidence type="ECO:0000313" key="4">
    <source>
        <dbReference type="Proteomes" id="UP001166286"/>
    </source>
</evidence>
<accession>A0AA39V480</accession>
<dbReference type="PANTHER" id="PTHR43708:SF1">
    <property type="entry name" value="GALACTOSE_LACTOSE METABOLISM REGULATORY PROTEIN GAL80"/>
    <property type="match status" value="1"/>
</dbReference>
<dbReference type="SUPFAM" id="SSF51735">
    <property type="entry name" value="NAD(P)-binding Rossmann-fold domains"/>
    <property type="match status" value="1"/>
</dbReference>
<evidence type="ECO:0000259" key="2">
    <source>
        <dbReference type="Pfam" id="PF22685"/>
    </source>
</evidence>
<dbReference type="GO" id="GO:0000166">
    <property type="term" value="F:nucleotide binding"/>
    <property type="evidence" value="ECO:0007669"/>
    <property type="project" value="InterPro"/>
</dbReference>
<dbReference type="Gene3D" id="3.30.360.10">
    <property type="entry name" value="Dihydrodipicolinate Reductase, domain 2"/>
    <property type="match status" value="1"/>
</dbReference>
<dbReference type="Gene3D" id="3.40.50.720">
    <property type="entry name" value="NAD(P)-binding Rossmann-like Domain"/>
    <property type="match status" value="1"/>
</dbReference>
<feature type="domain" description="Gal80p-like C-terminal" evidence="2">
    <location>
        <begin position="139"/>
        <end position="285"/>
    </location>
</feature>
<dbReference type="PANTHER" id="PTHR43708">
    <property type="entry name" value="CONSERVED EXPRESSED OXIDOREDUCTASE (EUROFUNG)"/>
    <property type="match status" value="1"/>
</dbReference>
<dbReference type="Proteomes" id="UP001166286">
    <property type="component" value="Unassembled WGS sequence"/>
</dbReference>
<evidence type="ECO:0000259" key="1">
    <source>
        <dbReference type="Pfam" id="PF01408"/>
    </source>
</evidence>
<evidence type="ECO:0000313" key="3">
    <source>
        <dbReference type="EMBL" id="KAK0515337.1"/>
    </source>
</evidence>
<dbReference type="Pfam" id="PF01408">
    <property type="entry name" value="GFO_IDH_MocA"/>
    <property type="match status" value="1"/>
</dbReference>